<name>A0A1R1YNV3_9FUNG</name>
<dbReference type="Proteomes" id="UP000187429">
    <property type="component" value="Unassembled WGS sequence"/>
</dbReference>
<evidence type="ECO:0000256" key="4">
    <source>
        <dbReference type="SAM" id="MobiDB-lite"/>
    </source>
</evidence>
<comment type="similarity">
    <text evidence="1">Belongs to the universal ribosomal protein uS12 family.</text>
</comment>
<dbReference type="OrthoDB" id="361013at2759"/>
<reference evidence="6" key="1">
    <citation type="submission" date="2017-01" db="EMBL/GenBank/DDBJ databases">
        <authorList>
            <person name="Wang Y."/>
            <person name="White M."/>
            <person name="Kvist S."/>
            <person name="Moncalvo J.-M."/>
        </authorList>
    </citation>
    <scope>NUCLEOTIDE SEQUENCE [LARGE SCALE GENOMIC DNA]</scope>
    <source>
        <strain evidence="6">ID-206-W2</strain>
    </source>
</reference>
<dbReference type="InterPro" id="IPR012340">
    <property type="entry name" value="NA-bd_OB-fold"/>
</dbReference>
<comment type="caution">
    <text evidence="5">The sequence shown here is derived from an EMBL/GenBank/DDBJ whole genome shotgun (WGS) entry which is preliminary data.</text>
</comment>
<dbReference type="InterPro" id="IPR006032">
    <property type="entry name" value="Ribosomal_uS12"/>
</dbReference>
<dbReference type="GO" id="GO:0006412">
    <property type="term" value="P:translation"/>
    <property type="evidence" value="ECO:0007669"/>
    <property type="project" value="InterPro"/>
</dbReference>
<dbReference type="SUPFAM" id="SSF50249">
    <property type="entry name" value="Nucleic acid-binding proteins"/>
    <property type="match status" value="1"/>
</dbReference>
<evidence type="ECO:0000313" key="5">
    <source>
        <dbReference type="EMBL" id="OMJ28597.1"/>
    </source>
</evidence>
<dbReference type="EMBL" id="LSSM01000536">
    <property type="protein sequence ID" value="OMJ28597.1"/>
    <property type="molecule type" value="Genomic_DNA"/>
</dbReference>
<evidence type="ECO:0000256" key="1">
    <source>
        <dbReference type="ARBA" id="ARBA00005657"/>
    </source>
</evidence>
<organism evidence="5 6">
    <name type="scientific">Smittium culicis</name>
    <dbReference type="NCBI Taxonomy" id="133412"/>
    <lineage>
        <taxon>Eukaryota</taxon>
        <taxon>Fungi</taxon>
        <taxon>Fungi incertae sedis</taxon>
        <taxon>Zoopagomycota</taxon>
        <taxon>Kickxellomycotina</taxon>
        <taxon>Harpellomycetes</taxon>
        <taxon>Harpellales</taxon>
        <taxon>Legeriomycetaceae</taxon>
        <taxon>Smittium</taxon>
    </lineage>
</organism>
<keyword evidence="6" id="KW-1185">Reference proteome</keyword>
<dbReference type="InterPro" id="IPR005679">
    <property type="entry name" value="Ribosomal_uS12_bac"/>
</dbReference>
<keyword evidence="2 5" id="KW-0689">Ribosomal protein</keyword>
<proteinExistence type="inferred from homology"/>
<feature type="region of interest" description="Disordered" evidence="4">
    <location>
        <begin position="62"/>
        <end position="83"/>
    </location>
</feature>
<evidence type="ECO:0000313" key="6">
    <source>
        <dbReference type="Proteomes" id="UP000187429"/>
    </source>
</evidence>
<protein>
    <submittedName>
        <fullName evidence="5">30S ribosomal protein S12</fullName>
    </submittedName>
</protein>
<dbReference type="GO" id="GO:0015935">
    <property type="term" value="C:small ribosomal subunit"/>
    <property type="evidence" value="ECO:0007669"/>
    <property type="project" value="InterPro"/>
</dbReference>
<dbReference type="GO" id="GO:0003735">
    <property type="term" value="F:structural constituent of ribosome"/>
    <property type="evidence" value="ECO:0007669"/>
    <property type="project" value="InterPro"/>
</dbReference>
<accession>A0A1R1YNV3</accession>
<evidence type="ECO:0000256" key="2">
    <source>
        <dbReference type="ARBA" id="ARBA00022980"/>
    </source>
</evidence>
<dbReference type="AlphaFoldDB" id="A0A1R1YNV3"/>
<dbReference type="Pfam" id="PF00164">
    <property type="entry name" value="Ribosom_S12_S23"/>
    <property type="match status" value="1"/>
</dbReference>
<evidence type="ECO:0000256" key="3">
    <source>
        <dbReference type="ARBA" id="ARBA00023274"/>
    </source>
</evidence>
<dbReference type="PANTHER" id="PTHR11652">
    <property type="entry name" value="30S RIBOSOMAL PROTEIN S12 FAMILY MEMBER"/>
    <property type="match status" value="1"/>
</dbReference>
<gene>
    <name evidence="5" type="ORF">AYI69_g1926</name>
</gene>
<dbReference type="Gene3D" id="2.40.50.140">
    <property type="entry name" value="Nucleic acid-binding proteins"/>
    <property type="match status" value="1"/>
</dbReference>
<sequence length="132" mass="14344">MLAKREYSRMGFFDGMKSAGLAGLRSGAQPLKMGVVGEEGEEEQDAGAEQVPAKARRVLEGVHDEAQEAEQCRSKSREGHNLQEHSVVLVRGGRVPDLPGVMYHLVRGSLDFQGVVGRAKSRSKYGAPKPKK</sequence>
<keyword evidence="3" id="KW-0687">Ribonucleoprotein</keyword>
<dbReference type="PRINTS" id="PR01034">
    <property type="entry name" value="RIBOSOMALS12"/>
</dbReference>